<evidence type="ECO:0000313" key="4">
    <source>
        <dbReference type="EMBL" id="GLO66966.1"/>
    </source>
</evidence>
<comment type="similarity">
    <text evidence="2">Belongs to the 2H phosphoesterase superfamily. ThpR family.</text>
</comment>
<comment type="function">
    <text evidence="2">Hydrolyzes RNA 2',3'-cyclic phosphodiester to an RNA 2'-phosphomonoester.</text>
</comment>
<dbReference type="NCBIfam" id="TIGR02258">
    <property type="entry name" value="2_5_ligase"/>
    <property type="match status" value="1"/>
</dbReference>
<dbReference type="EC" id="3.1.4.58" evidence="2"/>
<gene>
    <name evidence="4" type="ORF">MACH08_27500</name>
</gene>
<dbReference type="Gene3D" id="3.90.1140.10">
    <property type="entry name" value="Cyclic phosphodiesterase"/>
    <property type="match status" value="1"/>
</dbReference>
<dbReference type="PANTHER" id="PTHR35561:SF1">
    <property type="entry name" value="RNA 2',3'-CYCLIC PHOSPHODIESTERASE"/>
    <property type="match status" value="1"/>
</dbReference>
<dbReference type="InterPro" id="IPR014051">
    <property type="entry name" value="Phosphoesterase_HXTX"/>
</dbReference>
<feature type="active site" description="Proton acceptor" evidence="2">
    <location>
        <position position="125"/>
    </location>
</feature>
<protein>
    <recommendedName>
        <fullName evidence="2">RNA 2',3'-cyclic phosphodiesterase</fullName>
        <shortName evidence="2">RNA 2',3'-CPDase</shortName>
        <ecNumber evidence="2">3.1.4.58</ecNumber>
    </recommendedName>
</protein>
<reference evidence="4 5" key="1">
    <citation type="submission" date="2023-02" db="EMBL/GenBank/DDBJ databases">
        <title>Oceanobacillus kimchii IFOP_LL358 isolated form Alexandrium catenella lab strain.</title>
        <authorList>
            <person name="Gajardo G."/>
            <person name="Ueki S."/>
            <person name="Maruyama F."/>
        </authorList>
    </citation>
    <scope>NUCLEOTIDE SEQUENCE [LARGE SCALE GENOMIC DNA]</scope>
    <source>
        <strain evidence="4 5">IFOP_LL358</strain>
    </source>
</reference>
<keyword evidence="1 2" id="KW-0378">Hydrolase</keyword>
<comment type="catalytic activity">
    <reaction evidence="2">
        <text>a 3'-end 2',3'-cyclophospho-ribonucleotide-RNA + H2O = a 3'-end 2'-phospho-ribonucleotide-RNA + H(+)</text>
        <dbReference type="Rhea" id="RHEA:11828"/>
        <dbReference type="Rhea" id="RHEA-COMP:10464"/>
        <dbReference type="Rhea" id="RHEA-COMP:17353"/>
        <dbReference type="ChEBI" id="CHEBI:15377"/>
        <dbReference type="ChEBI" id="CHEBI:15378"/>
        <dbReference type="ChEBI" id="CHEBI:83064"/>
        <dbReference type="ChEBI" id="CHEBI:173113"/>
        <dbReference type="EC" id="3.1.4.58"/>
    </reaction>
</comment>
<dbReference type="HAMAP" id="MF_01940">
    <property type="entry name" value="RNA_CPDase"/>
    <property type="match status" value="1"/>
</dbReference>
<dbReference type="Proteomes" id="UP001275436">
    <property type="component" value="Unassembled WGS sequence"/>
</dbReference>
<accession>A0ABQ5TJB1</accession>
<sequence length="186" mass="22348">MAHYFIGIDLPNHVKQSLNDVQRKFPTSFSYRQWTHKSDLHITLTFLGELDDKQLTYIEYYLNKLKKRPFFLTMDQLGIFGNHEKPRVLWAGLKHSHDLHEIYRQISSMLTQMEFSIDTRPYRPHITLAKKWNDPSNYLDSKQFEMMQKNVQSIATSFEVDTIHLFKIFPQQMPKYQKYRSFPLRG</sequence>
<feature type="short sequence motif" description="HXTX 1" evidence="2">
    <location>
        <begin position="41"/>
        <end position="44"/>
    </location>
</feature>
<proteinExistence type="inferred from homology"/>
<organism evidence="4 5">
    <name type="scientific">Oceanobacillus kimchii</name>
    <dbReference type="NCBI Taxonomy" id="746691"/>
    <lineage>
        <taxon>Bacteria</taxon>
        <taxon>Bacillati</taxon>
        <taxon>Bacillota</taxon>
        <taxon>Bacilli</taxon>
        <taxon>Bacillales</taxon>
        <taxon>Bacillaceae</taxon>
        <taxon>Oceanobacillus</taxon>
    </lineage>
</organism>
<feature type="short sequence motif" description="HXTX 2" evidence="2">
    <location>
        <begin position="125"/>
        <end position="128"/>
    </location>
</feature>
<dbReference type="Pfam" id="PF02834">
    <property type="entry name" value="LigT_PEase"/>
    <property type="match status" value="2"/>
</dbReference>
<dbReference type="InterPro" id="IPR004175">
    <property type="entry name" value="RNA_CPDase"/>
</dbReference>
<dbReference type="PANTHER" id="PTHR35561">
    <property type="entry name" value="RNA 2',3'-CYCLIC PHOSPHODIESTERASE"/>
    <property type="match status" value="1"/>
</dbReference>
<dbReference type="EMBL" id="BSKO01000001">
    <property type="protein sequence ID" value="GLO66966.1"/>
    <property type="molecule type" value="Genomic_DNA"/>
</dbReference>
<name>A0ABQ5TJB1_9BACI</name>
<evidence type="ECO:0000313" key="5">
    <source>
        <dbReference type="Proteomes" id="UP001275436"/>
    </source>
</evidence>
<evidence type="ECO:0000256" key="1">
    <source>
        <dbReference type="ARBA" id="ARBA00022801"/>
    </source>
</evidence>
<keyword evidence="5" id="KW-1185">Reference proteome</keyword>
<comment type="caution">
    <text evidence="4">The sequence shown here is derived from an EMBL/GenBank/DDBJ whole genome shotgun (WGS) entry which is preliminary data.</text>
</comment>
<feature type="domain" description="Phosphoesterase HXTX" evidence="3">
    <location>
        <begin position="98"/>
        <end position="167"/>
    </location>
</feature>
<feature type="active site" description="Proton donor" evidence="2">
    <location>
        <position position="41"/>
    </location>
</feature>
<evidence type="ECO:0000259" key="3">
    <source>
        <dbReference type="Pfam" id="PF02834"/>
    </source>
</evidence>
<dbReference type="SUPFAM" id="SSF55144">
    <property type="entry name" value="LigT-like"/>
    <property type="match status" value="1"/>
</dbReference>
<evidence type="ECO:0000256" key="2">
    <source>
        <dbReference type="HAMAP-Rule" id="MF_01940"/>
    </source>
</evidence>
<dbReference type="InterPro" id="IPR009097">
    <property type="entry name" value="Cyclic_Pdiesterase"/>
</dbReference>
<feature type="domain" description="Phosphoesterase HXTX" evidence="3">
    <location>
        <begin position="8"/>
        <end position="90"/>
    </location>
</feature>